<evidence type="ECO:0000256" key="5">
    <source>
        <dbReference type="ARBA" id="ARBA00022679"/>
    </source>
</evidence>
<dbReference type="SUPFAM" id="SSF57850">
    <property type="entry name" value="RING/U-box"/>
    <property type="match status" value="1"/>
</dbReference>
<evidence type="ECO:0000256" key="7">
    <source>
        <dbReference type="ARBA" id="ARBA00022723"/>
    </source>
</evidence>
<dbReference type="GO" id="GO:0008270">
    <property type="term" value="F:zinc ion binding"/>
    <property type="evidence" value="ECO:0007669"/>
    <property type="project" value="UniProtKB-KW"/>
</dbReference>
<keyword evidence="11" id="KW-0653">Protein transport</keyword>
<dbReference type="Pfam" id="PF04757">
    <property type="entry name" value="Pex2_Pex12"/>
    <property type="match status" value="1"/>
</dbReference>
<keyword evidence="13" id="KW-0472">Membrane</keyword>
<organism evidence="20 21">
    <name type="scientific">Caenorhabditis bovis</name>
    <dbReference type="NCBI Taxonomy" id="2654633"/>
    <lineage>
        <taxon>Eukaryota</taxon>
        <taxon>Metazoa</taxon>
        <taxon>Ecdysozoa</taxon>
        <taxon>Nematoda</taxon>
        <taxon>Chromadorea</taxon>
        <taxon>Rhabditida</taxon>
        <taxon>Rhabditina</taxon>
        <taxon>Rhabditomorpha</taxon>
        <taxon>Rhabditoidea</taxon>
        <taxon>Rhabditidae</taxon>
        <taxon>Peloderinae</taxon>
        <taxon>Caenorhabditis</taxon>
    </lineage>
</organism>
<keyword evidence="12" id="KW-1133">Transmembrane helix</keyword>
<evidence type="ECO:0000256" key="13">
    <source>
        <dbReference type="ARBA" id="ARBA00023136"/>
    </source>
</evidence>
<dbReference type="InterPro" id="IPR006845">
    <property type="entry name" value="Pex_N"/>
</dbReference>
<reference evidence="20 21" key="1">
    <citation type="submission" date="2020-04" db="EMBL/GenBank/DDBJ databases">
        <authorList>
            <person name="Laetsch R D."/>
            <person name="Stevens L."/>
            <person name="Kumar S."/>
            <person name="Blaxter L. M."/>
        </authorList>
    </citation>
    <scope>NUCLEOTIDE SEQUENCE [LARGE SCALE GENOMIC DNA]</scope>
</reference>
<accession>A0A8S1EXH6</accession>
<keyword evidence="4" id="KW-0813">Transport</keyword>
<evidence type="ECO:0000313" key="21">
    <source>
        <dbReference type="Proteomes" id="UP000494206"/>
    </source>
</evidence>
<evidence type="ECO:0000259" key="19">
    <source>
        <dbReference type="PROSITE" id="PS50089"/>
    </source>
</evidence>
<keyword evidence="6" id="KW-0812">Transmembrane</keyword>
<comment type="catalytic activity">
    <reaction evidence="16">
        <text>[E2 ubiquitin-conjugating enzyme]-S-ubiquitinyl-L-cysteine + [acceptor protein]-L-cysteine = [E2 ubiquitin-conjugating enzyme]-L-cysteine + [acceptor protein]-S-ubiquitinyl-L-cysteine.</text>
        <dbReference type="EC" id="2.3.2.36"/>
    </reaction>
</comment>
<dbReference type="PANTHER" id="PTHR48178:SF1">
    <property type="entry name" value="PEROXISOME BIOGENESIS FACTOR 2"/>
    <property type="match status" value="1"/>
</dbReference>
<evidence type="ECO:0000256" key="8">
    <source>
        <dbReference type="ARBA" id="ARBA00022771"/>
    </source>
</evidence>
<evidence type="ECO:0000256" key="2">
    <source>
        <dbReference type="ARBA" id="ARBA00004906"/>
    </source>
</evidence>
<dbReference type="Gene3D" id="3.30.40.10">
    <property type="entry name" value="Zinc/RING finger domain, C3HC4 (zinc finger)"/>
    <property type="match status" value="1"/>
</dbReference>
<comment type="subcellular location">
    <subcellularLocation>
        <location evidence="1">Peroxisome membrane</location>
        <topology evidence="1">Multi-pass membrane protein</topology>
    </subcellularLocation>
</comment>
<dbReference type="Proteomes" id="UP000494206">
    <property type="component" value="Unassembled WGS sequence"/>
</dbReference>
<evidence type="ECO:0000256" key="18">
    <source>
        <dbReference type="PROSITE-ProRule" id="PRU00175"/>
    </source>
</evidence>
<dbReference type="GO" id="GO:0005778">
    <property type="term" value="C:peroxisomal membrane"/>
    <property type="evidence" value="ECO:0007669"/>
    <property type="project" value="UniProtKB-SubCell"/>
</dbReference>
<dbReference type="GO" id="GO:0016558">
    <property type="term" value="P:protein import into peroxisome matrix"/>
    <property type="evidence" value="ECO:0007669"/>
    <property type="project" value="InterPro"/>
</dbReference>
<protein>
    <recommendedName>
        <fullName evidence="17">RING-type E3 ubiquitin transferase (cysteine targeting)</fullName>
        <ecNumber evidence="17">2.3.2.36</ecNumber>
    </recommendedName>
    <alternativeName>
        <fullName evidence="15">Peroxin-2</fullName>
    </alternativeName>
</protein>
<evidence type="ECO:0000256" key="1">
    <source>
        <dbReference type="ARBA" id="ARBA00004585"/>
    </source>
</evidence>
<dbReference type="InterPro" id="IPR013083">
    <property type="entry name" value="Znf_RING/FYVE/PHD"/>
</dbReference>
<dbReference type="InterPro" id="IPR025654">
    <property type="entry name" value="PEX2/10"/>
</dbReference>
<evidence type="ECO:0000256" key="4">
    <source>
        <dbReference type="ARBA" id="ARBA00022448"/>
    </source>
</evidence>
<evidence type="ECO:0000256" key="10">
    <source>
        <dbReference type="ARBA" id="ARBA00022833"/>
    </source>
</evidence>
<evidence type="ECO:0000256" key="14">
    <source>
        <dbReference type="ARBA" id="ARBA00023140"/>
    </source>
</evidence>
<dbReference type="PANTHER" id="PTHR48178">
    <property type="entry name" value="PEROXISOME BIOGENESIS FACTOR 2"/>
    <property type="match status" value="1"/>
</dbReference>
<proteinExistence type="inferred from homology"/>
<evidence type="ECO:0000256" key="6">
    <source>
        <dbReference type="ARBA" id="ARBA00022692"/>
    </source>
</evidence>
<dbReference type="EMBL" id="CADEPM010000005">
    <property type="protein sequence ID" value="CAB3406127.1"/>
    <property type="molecule type" value="Genomic_DNA"/>
</dbReference>
<sequence length="266" mass="30859">MACQCLRIDQLDSHVLDEEIRNITIGSIEGVLKTIPIRAGRIFEKLRPEWTTIIDAVLWSHRYFTGSSHGQQEMDISYKDYTPRKVAAHFIISVFLPYLGNRITHLSGNIEWSRVYAKFEAIIEMLSLMHFFVFLRHGGHSTISESILSLRNWNNNQPQLNSVNYDTQNRELMWHAFRDLLVLIYPIFDRVRERVVRRQKLARTCDNDSFECVVCDKPPVIPMIGDNCRHVACYTCVASQSKTAMSCPVCDEEPSKMRFAVMKKIN</sequence>
<name>A0A8S1EXH6_9PELO</name>
<keyword evidence="8 18" id="KW-0863">Zinc-finger</keyword>
<dbReference type="SMART" id="SM00184">
    <property type="entry name" value="RING"/>
    <property type="match status" value="1"/>
</dbReference>
<evidence type="ECO:0000256" key="9">
    <source>
        <dbReference type="ARBA" id="ARBA00022786"/>
    </source>
</evidence>
<keyword evidence="5" id="KW-0808">Transferase</keyword>
<evidence type="ECO:0000256" key="15">
    <source>
        <dbReference type="ARBA" id="ARBA00032511"/>
    </source>
</evidence>
<evidence type="ECO:0000256" key="11">
    <source>
        <dbReference type="ARBA" id="ARBA00022927"/>
    </source>
</evidence>
<dbReference type="GO" id="GO:0061630">
    <property type="term" value="F:ubiquitin protein ligase activity"/>
    <property type="evidence" value="ECO:0007669"/>
    <property type="project" value="UniProtKB-EC"/>
</dbReference>
<dbReference type="EC" id="2.3.2.36" evidence="17"/>
<keyword evidence="21" id="KW-1185">Reference proteome</keyword>
<evidence type="ECO:0000256" key="16">
    <source>
        <dbReference type="ARBA" id="ARBA00034438"/>
    </source>
</evidence>
<keyword evidence="9" id="KW-0833">Ubl conjugation pathway</keyword>
<keyword evidence="10" id="KW-0862">Zinc</keyword>
<comment type="pathway">
    <text evidence="2">Protein modification; protein ubiquitination.</text>
</comment>
<evidence type="ECO:0000313" key="20">
    <source>
        <dbReference type="EMBL" id="CAB3406127.1"/>
    </source>
</evidence>
<feature type="domain" description="RING-type" evidence="19">
    <location>
        <begin position="212"/>
        <end position="251"/>
    </location>
</feature>
<evidence type="ECO:0000256" key="12">
    <source>
        <dbReference type="ARBA" id="ARBA00022989"/>
    </source>
</evidence>
<dbReference type="PROSITE" id="PS50089">
    <property type="entry name" value="ZF_RING_2"/>
    <property type="match status" value="1"/>
</dbReference>
<keyword evidence="14" id="KW-0576">Peroxisome</keyword>
<keyword evidence="7" id="KW-0479">Metal-binding</keyword>
<dbReference type="OrthoDB" id="5832534at2759"/>
<dbReference type="InterPro" id="IPR001841">
    <property type="entry name" value="Znf_RING"/>
</dbReference>
<evidence type="ECO:0000256" key="3">
    <source>
        <dbReference type="ARBA" id="ARBA00008704"/>
    </source>
</evidence>
<comment type="similarity">
    <text evidence="3">Belongs to the pex2/pex10/pex12 family.</text>
</comment>
<evidence type="ECO:0000256" key="17">
    <source>
        <dbReference type="ARBA" id="ARBA00034523"/>
    </source>
</evidence>
<dbReference type="AlphaFoldDB" id="A0A8S1EXH6"/>
<gene>
    <name evidence="20" type="ORF">CBOVIS_LOCUS8242</name>
</gene>
<comment type="caution">
    <text evidence="20">The sequence shown here is derived from an EMBL/GenBank/DDBJ whole genome shotgun (WGS) entry which is preliminary data.</text>
</comment>